<proteinExistence type="predicted"/>
<gene>
    <name evidence="1" type="ORF">M407DRAFT_21040</name>
</gene>
<dbReference type="EMBL" id="KN822978">
    <property type="protein sequence ID" value="KIO29791.1"/>
    <property type="molecule type" value="Genomic_DNA"/>
</dbReference>
<evidence type="ECO:0000313" key="1">
    <source>
        <dbReference type="EMBL" id="KIO29791.1"/>
    </source>
</evidence>
<accession>A0A0C3QNS7</accession>
<keyword evidence="2" id="KW-1185">Reference proteome</keyword>
<evidence type="ECO:0000313" key="2">
    <source>
        <dbReference type="Proteomes" id="UP000054248"/>
    </source>
</evidence>
<dbReference type="AlphaFoldDB" id="A0A0C3QNS7"/>
<reference evidence="2" key="2">
    <citation type="submission" date="2015-01" db="EMBL/GenBank/DDBJ databases">
        <title>Evolutionary Origins and Diversification of the Mycorrhizal Mutualists.</title>
        <authorList>
            <consortium name="DOE Joint Genome Institute"/>
            <consortium name="Mycorrhizal Genomics Consortium"/>
            <person name="Kohler A."/>
            <person name="Kuo A."/>
            <person name="Nagy L.G."/>
            <person name="Floudas D."/>
            <person name="Copeland A."/>
            <person name="Barry K.W."/>
            <person name="Cichocki N."/>
            <person name="Veneault-Fourrey C."/>
            <person name="LaButti K."/>
            <person name="Lindquist E.A."/>
            <person name="Lipzen A."/>
            <person name="Lundell T."/>
            <person name="Morin E."/>
            <person name="Murat C."/>
            <person name="Riley R."/>
            <person name="Ohm R."/>
            <person name="Sun H."/>
            <person name="Tunlid A."/>
            <person name="Henrissat B."/>
            <person name="Grigoriev I.V."/>
            <person name="Hibbett D.S."/>
            <person name="Martin F."/>
        </authorList>
    </citation>
    <scope>NUCLEOTIDE SEQUENCE [LARGE SCALE GENOMIC DNA]</scope>
    <source>
        <strain evidence="2">MUT 4182</strain>
    </source>
</reference>
<reference evidence="1 2" key="1">
    <citation type="submission" date="2014-04" db="EMBL/GenBank/DDBJ databases">
        <authorList>
            <consortium name="DOE Joint Genome Institute"/>
            <person name="Kuo A."/>
            <person name="Girlanda M."/>
            <person name="Perotto S."/>
            <person name="Kohler A."/>
            <person name="Nagy L.G."/>
            <person name="Floudas D."/>
            <person name="Copeland A."/>
            <person name="Barry K.W."/>
            <person name="Cichocki N."/>
            <person name="Veneault-Fourrey C."/>
            <person name="LaButti K."/>
            <person name="Lindquist E.A."/>
            <person name="Lipzen A."/>
            <person name="Lundell T."/>
            <person name="Morin E."/>
            <person name="Murat C."/>
            <person name="Sun H."/>
            <person name="Tunlid A."/>
            <person name="Henrissat B."/>
            <person name="Grigoriev I.V."/>
            <person name="Hibbett D.S."/>
            <person name="Martin F."/>
            <person name="Nordberg H.P."/>
            <person name="Cantor M.N."/>
            <person name="Hua S.X."/>
        </authorList>
    </citation>
    <scope>NUCLEOTIDE SEQUENCE [LARGE SCALE GENOMIC DNA]</scope>
    <source>
        <strain evidence="1 2">MUT 4182</strain>
    </source>
</reference>
<dbReference type="OrthoDB" id="3177913at2759"/>
<protein>
    <submittedName>
        <fullName evidence="1">Uncharacterized protein</fullName>
    </submittedName>
</protein>
<name>A0A0C3QNS7_9AGAM</name>
<dbReference type="Proteomes" id="UP000054248">
    <property type="component" value="Unassembled WGS sequence"/>
</dbReference>
<dbReference type="HOGENOM" id="CLU_520913_0_0_1"/>
<organism evidence="1 2">
    <name type="scientific">Tulasnella calospora MUT 4182</name>
    <dbReference type="NCBI Taxonomy" id="1051891"/>
    <lineage>
        <taxon>Eukaryota</taxon>
        <taxon>Fungi</taxon>
        <taxon>Dikarya</taxon>
        <taxon>Basidiomycota</taxon>
        <taxon>Agaricomycotina</taxon>
        <taxon>Agaricomycetes</taxon>
        <taxon>Cantharellales</taxon>
        <taxon>Tulasnellaceae</taxon>
        <taxon>Tulasnella</taxon>
    </lineage>
</organism>
<sequence length="523" mass="59735">MSLPGPSGEATTATRHVPDFKNDGQLFFKHFDKLQDELDDDMVRRLKDGLGGLLISARVVYHEGVTKAIARPRNQQLLHSQAIVRVLHVSDDPTTLYHSAASVCSIEELKSLAFIRGDARSFKRLQALFRHALRVPDRSPPTETIQDEEIQQEDKNLIVFGTSFLHLCFSLGSLGQLLDLSSNASQSQTSRNSEIRVSEDDSSRLKASLTRFWRAQDDRLGRQPPVFTSASLAAGLMLGCLDPRTPIFYEESRWFNYRLGSISSAEPASWNQLALLTLACNTRGGRTMRERIDESFRKIQTAYNTQEPTGELADAVFQAIRSHIRERTRLPCEVFKLAWKLFVCGGEDREAEAYRALGNHVPFLGILEAKVRDEEMPSSYREYFRGLRSECFELILDSVRSISYDDRNGLSATWRFRTQFVFRAVEHYATCIMTLQDAHHIENDEALSFVRRVRACLPSTKPTSGSTRVAGLLEVQPGPESRYKFDANIFERTCERFDQFVRGAQTRRRFAPEDRWCFRQDER</sequence>